<proteinExistence type="predicted"/>
<dbReference type="InterPro" id="IPR049892">
    <property type="entry name" value="AA9"/>
</dbReference>
<dbReference type="CDD" id="cd21175">
    <property type="entry name" value="LPMO_AA9"/>
    <property type="match status" value="1"/>
</dbReference>
<feature type="signal peptide" evidence="5">
    <location>
        <begin position="1"/>
        <end position="17"/>
    </location>
</feature>
<keyword evidence="3" id="KW-0964">Secreted</keyword>
<dbReference type="Gene3D" id="2.70.50.70">
    <property type="match status" value="1"/>
</dbReference>
<dbReference type="EMBL" id="MCFA01000159">
    <property type="protein sequence ID" value="ORY02272.1"/>
    <property type="molecule type" value="Genomic_DNA"/>
</dbReference>
<dbReference type="OrthoDB" id="4849160at2759"/>
<protein>
    <submittedName>
        <fullName evidence="7">Glycoside hydrolase</fullName>
    </submittedName>
</protein>
<evidence type="ECO:0000256" key="3">
    <source>
        <dbReference type="ARBA" id="ARBA00022525"/>
    </source>
</evidence>
<evidence type="ECO:0000256" key="4">
    <source>
        <dbReference type="ARBA" id="ARBA00023157"/>
    </source>
</evidence>
<dbReference type="Pfam" id="PF03443">
    <property type="entry name" value="AA9"/>
    <property type="match status" value="1"/>
</dbReference>
<sequence length="274" mass="29707">MLSLAILTTVLLPLVSAHGRVTNITTSSGVVYQGWDPEMALKTSKPPPLAAWSASNLGNIFVPPDQFNTSNITCHFNAKAGDVHVNTTAGDTLKLRWNEWPNSHKGPVLTYLASCNTTCAGVDKDKLRWVKIDQQGWLNSSGWEELGGTWASDILIANGFTWTVKVPTDLAEGAYVLRHEIIALHVANEADGAQAYPQCVNLSVGKGQVSVQGTKKKIDGGVQGEKLYGEKDKGILVDIHHKISGYDIPGPAVWSGATGIKQPNEQRKMRRISR</sequence>
<evidence type="ECO:0000256" key="5">
    <source>
        <dbReference type="SAM" id="SignalP"/>
    </source>
</evidence>
<keyword evidence="5" id="KW-0732">Signal</keyword>
<feature type="domain" description="Auxiliary Activity family 9 catalytic" evidence="6">
    <location>
        <begin position="18"/>
        <end position="243"/>
    </location>
</feature>
<name>A0A1Y1YW52_9PLEO</name>
<accession>A0A1Y1YW52</accession>
<feature type="chain" id="PRO_5012440615" evidence="5">
    <location>
        <begin position="18"/>
        <end position="274"/>
    </location>
</feature>
<keyword evidence="8" id="KW-1185">Reference proteome</keyword>
<comment type="subcellular location">
    <subcellularLocation>
        <location evidence="2">Secreted</location>
    </subcellularLocation>
</comment>
<dbReference type="STRING" id="1231657.A0A1Y1YW52"/>
<evidence type="ECO:0000313" key="7">
    <source>
        <dbReference type="EMBL" id="ORY02272.1"/>
    </source>
</evidence>
<dbReference type="GO" id="GO:0016787">
    <property type="term" value="F:hydrolase activity"/>
    <property type="evidence" value="ECO:0007669"/>
    <property type="project" value="UniProtKB-KW"/>
</dbReference>
<dbReference type="AlphaFoldDB" id="A0A1Y1YW52"/>
<dbReference type="PANTHER" id="PTHR33353:SF34">
    <property type="entry name" value="ENDO-BETA-1,4-GLUCANASE D"/>
    <property type="match status" value="1"/>
</dbReference>
<dbReference type="Proteomes" id="UP000193144">
    <property type="component" value="Unassembled WGS sequence"/>
</dbReference>
<evidence type="ECO:0000256" key="1">
    <source>
        <dbReference type="ARBA" id="ARBA00001973"/>
    </source>
</evidence>
<dbReference type="InterPro" id="IPR005103">
    <property type="entry name" value="AA9_LPMO"/>
</dbReference>
<evidence type="ECO:0000259" key="6">
    <source>
        <dbReference type="Pfam" id="PF03443"/>
    </source>
</evidence>
<organism evidence="7 8">
    <name type="scientific">Clohesyomyces aquaticus</name>
    <dbReference type="NCBI Taxonomy" id="1231657"/>
    <lineage>
        <taxon>Eukaryota</taxon>
        <taxon>Fungi</taxon>
        <taxon>Dikarya</taxon>
        <taxon>Ascomycota</taxon>
        <taxon>Pezizomycotina</taxon>
        <taxon>Dothideomycetes</taxon>
        <taxon>Pleosporomycetidae</taxon>
        <taxon>Pleosporales</taxon>
        <taxon>Lindgomycetaceae</taxon>
        <taxon>Clohesyomyces</taxon>
    </lineage>
</organism>
<evidence type="ECO:0000256" key="2">
    <source>
        <dbReference type="ARBA" id="ARBA00004613"/>
    </source>
</evidence>
<reference evidence="7 8" key="1">
    <citation type="submission" date="2016-07" db="EMBL/GenBank/DDBJ databases">
        <title>Pervasive Adenine N6-methylation of Active Genes in Fungi.</title>
        <authorList>
            <consortium name="DOE Joint Genome Institute"/>
            <person name="Mondo S.J."/>
            <person name="Dannebaum R.O."/>
            <person name="Kuo R.C."/>
            <person name="Labutti K."/>
            <person name="Haridas S."/>
            <person name="Kuo A."/>
            <person name="Salamov A."/>
            <person name="Ahrendt S.R."/>
            <person name="Lipzen A."/>
            <person name="Sullivan W."/>
            <person name="Andreopoulos W.B."/>
            <person name="Clum A."/>
            <person name="Lindquist E."/>
            <person name="Daum C."/>
            <person name="Ramamoorthy G.K."/>
            <person name="Gryganskyi A."/>
            <person name="Culley D."/>
            <person name="Magnuson J.K."/>
            <person name="James T.Y."/>
            <person name="O'Malley M.A."/>
            <person name="Stajich J.E."/>
            <person name="Spatafora J.W."/>
            <person name="Visel A."/>
            <person name="Grigoriev I.V."/>
        </authorList>
    </citation>
    <scope>NUCLEOTIDE SEQUENCE [LARGE SCALE GENOMIC DNA]</scope>
    <source>
        <strain evidence="7 8">CBS 115471</strain>
    </source>
</reference>
<keyword evidence="4" id="KW-1015">Disulfide bond</keyword>
<comment type="caution">
    <text evidence="7">The sequence shown here is derived from an EMBL/GenBank/DDBJ whole genome shotgun (WGS) entry which is preliminary data.</text>
</comment>
<comment type="cofactor">
    <cofactor evidence="1">
        <name>Cu(2+)</name>
        <dbReference type="ChEBI" id="CHEBI:29036"/>
    </cofactor>
</comment>
<evidence type="ECO:0000313" key="8">
    <source>
        <dbReference type="Proteomes" id="UP000193144"/>
    </source>
</evidence>
<keyword evidence="7" id="KW-0378">Hydrolase</keyword>
<gene>
    <name evidence="7" type="ORF">BCR34DRAFT_627584</name>
</gene>
<dbReference type="PANTHER" id="PTHR33353">
    <property type="entry name" value="PUTATIVE (AFU_ORTHOLOGUE AFUA_1G12560)-RELATED"/>
    <property type="match status" value="1"/>
</dbReference>
<dbReference type="GO" id="GO:0005576">
    <property type="term" value="C:extracellular region"/>
    <property type="evidence" value="ECO:0007669"/>
    <property type="project" value="UniProtKB-SubCell"/>
</dbReference>